<evidence type="ECO:0000259" key="3">
    <source>
        <dbReference type="SMART" id="SM01007"/>
    </source>
</evidence>
<dbReference type="PANTHER" id="PTHR22789">
    <property type="entry name" value="FUCULOSE PHOSPHATE ALDOLASE"/>
    <property type="match status" value="1"/>
</dbReference>
<evidence type="ECO:0000313" key="4">
    <source>
        <dbReference type="EMBL" id="GAA5135989.1"/>
    </source>
</evidence>
<keyword evidence="2" id="KW-0456">Lyase</keyword>
<dbReference type="Proteomes" id="UP001500804">
    <property type="component" value="Unassembled WGS sequence"/>
</dbReference>
<evidence type="ECO:0000313" key="5">
    <source>
        <dbReference type="Proteomes" id="UP001500804"/>
    </source>
</evidence>
<dbReference type="InterPro" id="IPR036409">
    <property type="entry name" value="Aldolase_II/adducin_N_sf"/>
</dbReference>
<organism evidence="4 5">
    <name type="scientific">Pseudonocardia adelaidensis</name>
    <dbReference type="NCBI Taxonomy" id="648754"/>
    <lineage>
        <taxon>Bacteria</taxon>
        <taxon>Bacillati</taxon>
        <taxon>Actinomycetota</taxon>
        <taxon>Actinomycetes</taxon>
        <taxon>Pseudonocardiales</taxon>
        <taxon>Pseudonocardiaceae</taxon>
        <taxon>Pseudonocardia</taxon>
    </lineage>
</organism>
<feature type="domain" description="Class II aldolase/adducin N-terminal" evidence="3">
    <location>
        <begin position="21"/>
        <end position="194"/>
    </location>
</feature>
<reference evidence="5" key="1">
    <citation type="journal article" date="2019" name="Int. J. Syst. Evol. Microbiol.">
        <title>The Global Catalogue of Microorganisms (GCM) 10K type strain sequencing project: providing services to taxonomists for standard genome sequencing and annotation.</title>
        <authorList>
            <consortium name="The Broad Institute Genomics Platform"/>
            <consortium name="The Broad Institute Genome Sequencing Center for Infectious Disease"/>
            <person name="Wu L."/>
            <person name="Ma J."/>
        </authorList>
    </citation>
    <scope>NUCLEOTIDE SEQUENCE [LARGE SCALE GENOMIC DNA]</scope>
    <source>
        <strain evidence="5">JCM 18302</strain>
    </source>
</reference>
<keyword evidence="5" id="KW-1185">Reference proteome</keyword>
<dbReference type="SUPFAM" id="SSF53639">
    <property type="entry name" value="AraD/HMP-PK domain-like"/>
    <property type="match status" value="1"/>
</dbReference>
<name>A0ABP9P0B1_9PSEU</name>
<dbReference type="SMART" id="SM01007">
    <property type="entry name" value="Aldolase_II"/>
    <property type="match status" value="1"/>
</dbReference>
<dbReference type="InterPro" id="IPR050197">
    <property type="entry name" value="Aldolase_class_II_sugar_metab"/>
</dbReference>
<dbReference type="InterPro" id="IPR001303">
    <property type="entry name" value="Aldolase_II/adducin_N"/>
</dbReference>
<dbReference type="PANTHER" id="PTHR22789:SF0">
    <property type="entry name" value="3-OXO-TETRONATE 4-PHOSPHATE DECARBOXYLASE-RELATED"/>
    <property type="match status" value="1"/>
</dbReference>
<proteinExistence type="predicted"/>
<dbReference type="EMBL" id="BAABJO010000033">
    <property type="protein sequence ID" value="GAA5135989.1"/>
    <property type="molecule type" value="Genomic_DNA"/>
</dbReference>
<keyword evidence="1" id="KW-0479">Metal-binding</keyword>
<accession>A0ABP9P0B1</accession>
<sequence length="222" mass="23138">MSPDAVSPDAVSPHALAAARREVAECGRRMIADGLVLGTAGNVSVRVGGLVAVSPSGMAYDRIEPADVAVVDLDGNRVDGPHAPSSETPMHLGVYAATGATAVVHHHGLHSAAVSTVLDELPALHYYVLQLGGPVRVARYATYGTPELARSVHAALEGRTAALMQNHGAVAYGDTLEQAYDRARLLEWLCTLHVTATGMGTPRALTADELAAVARRRTEVPA</sequence>
<evidence type="ECO:0000256" key="2">
    <source>
        <dbReference type="ARBA" id="ARBA00023239"/>
    </source>
</evidence>
<comment type="caution">
    <text evidence="4">The sequence shown here is derived from an EMBL/GenBank/DDBJ whole genome shotgun (WGS) entry which is preliminary data.</text>
</comment>
<dbReference type="Gene3D" id="3.40.225.10">
    <property type="entry name" value="Class II aldolase/adducin N-terminal domain"/>
    <property type="match status" value="1"/>
</dbReference>
<evidence type="ECO:0000256" key="1">
    <source>
        <dbReference type="ARBA" id="ARBA00022723"/>
    </source>
</evidence>
<dbReference type="Pfam" id="PF00596">
    <property type="entry name" value="Aldolase_II"/>
    <property type="match status" value="1"/>
</dbReference>
<gene>
    <name evidence="4" type="ORF">GCM10023320_66420</name>
</gene>
<protein>
    <submittedName>
        <fullName evidence="4">Class II aldolase/adducin family protein</fullName>
    </submittedName>
</protein>